<feature type="domain" description="Gfo/Idh/MocA-like oxidoreductase N-terminal" evidence="2">
    <location>
        <begin position="7"/>
        <end position="142"/>
    </location>
</feature>
<name>A0A1F6D5F8_HANXR</name>
<dbReference type="Proteomes" id="UP000178606">
    <property type="component" value="Unassembled WGS sequence"/>
</dbReference>
<dbReference type="Gene3D" id="3.30.360.10">
    <property type="entry name" value="Dihydrodipicolinate Reductase, domain 2"/>
    <property type="match status" value="1"/>
</dbReference>
<sequence length="350" mass="39023">MVKKYKVCLIGCGRMGATIDDEVKDRPDSHLYLPYSHAAAIRAMEEAEFVGLSDVVADKVEAIRQRYNVPRGYTDYREMIEKERPDVVCIATRPATHRELVVSAAERGVKGIYCEKPLCCSMEESDAMAEACDRRGVRFNYGTQRRYMDPYLRAREVIRAGEVGNVSAVIALCGVGAALWSHTHTADMLLFLADDAEVDYVQGAANVDPADFADNRVDGDPGIPMGYVRFKNGVHAYLTAGTGYEFEVSGSKGKLRTLNNGSAARRWTVNRWGLLEETPFPEWKRASGTVAGIRDILQAIETGRETQGNIHLARRSQEMIMGIVESERLNGARVKFPMENRGLYIGKKDW</sequence>
<gene>
    <name evidence="3" type="ORF">A3F84_02515</name>
</gene>
<evidence type="ECO:0000259" key="2">
    <source>
        <dbReference type="Pfam" id="PF01408"/>
    </source>
</evidence>
<comment type="caution">
    <text evidence="3">The sequence shown here is derived from an EMBL/GenBank/DDBJ whole genome shotgun (WGS) entry which is preliminary data.</text>
</comment>
<dbReference type="PANTHER" id="PTHR43818">
    <property type="entry name" value="BCDNA.GH03377"/>
    <property type="match status" value="1"/>
</dbReference>
<dbReference type="PANTHER" id="PTHR43818:SF11">
    <property type="entry name" value="BCDNA.GH03377"/>
    <property type="match status" value="1"/>
</dbReference>
<organism evidence="3 4">
    <name type="scientific">Handelsmanbacteria sp. (strain RIFCSPLOWO2_12_FULL_64_10)</name>
    <dbReference type="NCBI Taxonomy" id="1817868"/>
    <lineage>
        <taxon>Bacteria</taxon>
        <taxon>Candidatus Handelsmaniibacteriota</taxon>
    </lineage>
</organism>
<dbReference type="SUPFAM" id="SSF55347">
    <property type="entry name" value="Glyceraldehyde-3-phosphate dehydrogenase-like, C-terminal domain"/>
    <property type="match status" value="1"/>
</dbReference>
<proteinExistence type="predicted"/>
<dbReference type="InterPro" id="IPR000683">
    <property type="entry name" value="Gfo/Idh/MocA-like_OxRdtase_N"/>
</dbReference>
<dbReference type="GO" id="GO:0000166">
    <property type="term" value="F:nucleotide binding"/>
    <property type="evidence" value="ECO:0007669"/>
    <property type="project" value="InterPro"/>
</dbReference>
<evidence type="ECO:0000256" key="1">
    <source>
        <dbReference type="ARBA" id="ARBA00023002"/>
    </source>
</evidence>
<dbReference type="Pfam" id="PF01408">
    <property type="entry name" value="GFO_IDH_MocA"/>
    <property type="match status" value="1"/>
</dbReference>
<dbReference type="EMBL" id="MFKF01000025">
    <property type="protein sequence ID" value="OGG56605.1"/>
    <property type="molecule type" value="Genomic_DNA"/>
</dbReference>
<reference evidence="3 4" key="1">
    <citation type="journal article" date="2016" name="Nat. Commun.">
        <title>Thousands of microbial genomes shed light on interconnected biogeochemical processes in an aquifer system.</title>
        <authorList>
            <person name="Anantharaman K."/>
            <person name="Brown C.T."/>
            <person name="Hug L.A."/>
            <person name="Sharon I."/>
            <person name="Castelle C.J."/>
            <person name="Probst A.J."/>
            <person name="Thomas B.C."/>
            <person name="Singh A."/>
            <person name="Wilkins M.J."/>
            <person name="Karaoz U."/>
            <person name="Brodie E.L."/>
            <person name="Williams K.H."/>
            <person name="Hubbard S.S."/>
            <person name="Banfield J.F."/>
        </authorList>
    </citation>
    <scope>NUCLEOTIDE SEQUENCE [LARGE SCALE GENOMIC DNA]</scope>
    <source>
        <strain evidence="4">RIFCSPLOWO2_12_FULL_64_10</strain>
    </source>
</reference>
<dbReference type="InterPro" id="IPR036291">
    <property type="entry name" value="NAD(P)-bd_dom_sf"/>
</dbReference>
<dbReference type="Gene3D" id="3.40.50.720">
    <property type="entry name" value="NAD(P)-binding Rossmann-like Domain"/>
    <property type="match status" value="1"/>
</dbReference>
<protein>
    <recommendedName>
        <fullName evidence="2">Gfo/Idh/MocA-like oxidoreductase N-terminal domain-containing protein</fullName>
    </recommendedName>
</protein>
<dbReference type="SUPFAM" id="SSF51735">
    <property type="entry name" value="NAD(P)-binding Rossmann-fold domains"/>
    <property type="match status" value="1"/>
</dbReference>
<dbReference type="InterPro" id="IPR050463">
    <property type="entry name" value="Gfo/Idh/MocA_oxidrdct_glycsds"/>
</dbReference>
<dbReference type="AlphaFoldDB" id="A0A1F6D5F8"/>
<dbReference type="GO" id="GO:0016491">
    <property type="term" value="F:oxidoreductase activity"/>
    <property type="evidence" value="ECO:0007669"/>
    <property type="project" value="UniProtKB-KW"/>
</dbReference>
<evidence type="ECO:0000313" key="4">
    <source>
        <dbReference type="Proteomes" id="UP000178606"/>
    </source>
</evidence>
<evidence type="ECO:0000313" key="3">
    <source>
        <dbReference type="EMBL" id="OGG56605.1"/>
    </source>
</evidence>
<keyword evidence="1" id="KW-0560">Oxidoreductase</keyword>
<accession>A0A1F6D5F8</accession>